<keyword evidence="3" id="KW-1185">Reference proteome</keyword>
<gene>
    <name evidence="2" type="ORF">GQ55_3G350300</name>
</gene>
<dbReference type="Gramene" id="PUZ66690">
    <property type="protein sequence ID" value="PUZ66690"/>
    <property type="gene ID" value="GQ55_3G350300"/>
</dbReference>
<dbReference type="OrthoDB" id="3222at2759"/>
<proteinExistence type="predicted"/>
<evidence type="ECO:0000313" key="3">
    <source>
        <dbReference type="Proteomes" id="UP000244336"/>
    </source>
</evidence>
<dbReference type="AlphaFoldDB" id="A0A2T7EFT6"/>
<accession>A0A2T7EFT6</accession>
<name>A0A2T7EFT6_9POAL</name>
<dbReference type="Proteomes" id="UP000244336">
    <property type="component" value="Chromosome 3"/>
</dbReference>
<sequence>MLSGHEPCFKVGWLHPPSPDPCPGAPPCPPRPAFPPPAHVSRRFPTLASPSPAQPRARYSPSRRPPPSPPRVNPTSPSGNPAGIPYLALPASHSTTPGRAAGTTSPQSGSSPPAPTKIRAGTKIRGGDVPVGAVRLHAGGLDSGGDVLPEAAGRPVCAAGHRLPPLCPALRLQHPLRDLLGGASFQPHRRRGLLRRRSAGVTSPSLFAVALRFQAQVGSAGRAGEGSGDSGVFSDCWVRIVIAGPMYQTRGRVHSCT</sequence>
<feature type="compositionally biased region" description="Pro residues" evidence="1">
    <location>
        <begin position="16"/>
        <end position="38"/>
    </location>
</feature>
<protein>
    <submittedName>
        <fullName evidence="2">Uncharacterized protein</fullName>
    </submittedName>
</protein>
<evidence type="ECO:0000256" key="1">
    <source>
        <dbReference type="SAM" id="MobiDB-lite"/>
    </source>
</evidence>
<feature type="compositionally biased region" description="Pro residues" evidence="1">
    <location>
        <begin position="63"/>
        <end position="72"/>
    </location>
</feature>
<feature type="compositionally biased region" description="Low complexity" evidence="1">
    <location>
        <begin position="100"/>
        <end position="111"/>
    </location>
</feature>
<dbReference type="EMBL" id="CM009751">
    <property type="protein sequence ID" value="PUZ66690.1"/>
    <property type="molecule type" value="Genomic_DNA"/>
</dbReference>
<evidence type="ECO:0000313" key="2">
    <source>
        <dbReference type="EMBL" id="PUZ66690.1"/>
    </source>
</evidence>
<feature type="region of interest" description="Disordered" evidence="1">
    <location>
        <begin position="12"/>
        <end position="125"/>
    </location>
</feature>
<feature type="compositionally biased region" description="Low complexity" evidence="1">
    <location>
        <begin position="48"/>
        <end position="62"/>
    </location>
</feature>
<organism evidence="2 3">
    <name type="scientific">Panicum hallii var. hallii</name>
    <dbReference type="NCBI Taxonomy" id="1504633"/>
    <lineage>
        <taxon>Eukaryota</taxon>
        <taxon>Viridiplantae</taxon>
        <taxon>Streptophyta</taxon>
        <taxon>Embryophyta</taxon>
        <taxon>Tracheophyta</taxon>
        <taxon>Spermatophyta</taxon>
        <taxon>Magnoliopsida</taxon>
        <taxon>Liliopsida</taxon>
        <taxon>Poales</taxon>
        <taxon>Poaceae</taxon>
        <taxon>PACMAD clade</taxon>
        <taxon>Panicoideae</taxon>
        <taxon>Panicodae</taxon>
        <taxon>Paniceae</taxon>
        <taxon>Panicinae</taxon>
        <taxon>Panicum</taxon>
        <taxon>Panicum sect. Panicum</taxon>
    </lineage>
</organism>
<reference evidence="2 3" key="1">
    <citation type="submission" date="2018-04" db="EMBL/GenBank/DDBJ databases">
        <title>WGS assembly of Panicum hallii var. hallii HAL2.</title>
        <authorList>
            <person name="Lovell J."/>
            <person name="Jenkins J."/>
            <person name="Lowry D."/>
            <person name="Mamidi S."/>
            <person name="Sreedasyam A."/>
            <person name="Weng X."/>
            <person name="Barry K."/>
            <person name="Bonette J."/>
            <person name="Campitelli B."/>
            <person name="Daum C."/>
            <person name="Gordon S."/>
            <person name="Gould B."/>
            <person name="Lipzen A."/>
            <person name="MacQueen A."/>
            <person name="Palacio-Mejia J."/>
            <person name="Plott C."/>
            <person name="Shakirov E."/>
            <person name="Shu S."/>
            <person name="Yoshinaga Y."/>
            <person name="Zane M."/>
            <person name="Rokhsar D."/>
            <person name="Grimwood J."/>
            <person name="Schmutz J."/>
            <person name="Juenger T."/>
        </authorList>
    </citation>
    <scope>NUCLEOTIDE SEQUENCE [LARGE SCALE GENOMIC DNA]</scope>
    <source>
        <strain evidence="3">cv. HAL2</strain>
    </source>
</reference>